<feature type="signal peptide" evidence="1">
    <location>
        <begin position="1"/>
        <end position="20"/>
    </location>
</feature>
<reference evidence="2 3" key="1">
    <citation type="journal article" date="2007" name="Nature">
        <title>Evolution of genes and genomes on the Drosophila phylogeny.</title>
        <authorList>
            <consortium name="Drosophila 12 Genomes Consortium"/>
            <person name="Clark A.G."/>
            <person name="Eisen M.B."/>
            <person name="Smith D.R."/>
            <person name="Bergman C.M."/>
            <person name="Oliver B."/>
            <person name="Markow T.A."/>
            <person name="Kaufman T.C."/>
            <person name="Kellis M."/>
            <person name="Gelbart W."/>
            <person name="Iyer V.N."/>
            <person name="Pollard D.A."/>
            <person name="Sackton T.B."/>
            <person name="Larracuente A.M."/>
            <person name="Singh N.D."/>
            <person name="Abad J.P."/>
            <person name="Abt D.N."/>
            <person name="Adryan B."/>
            <person name="Aguade M."/>
            <person name="Akashi H."/>
            <person name="Anderson W.W."/>
            <person name="Aquadro C.F."/>
            <person name="Ardell D.H."/>
            <person name="Arguello R."/>
            <person name="Artieri C.G."/>
            <person name="Barbash D.A."/>
            <person name="Barker D."/>
            <person name="Barsanti P."/>
            <person name="Batterham P."/>
            <person name="Batzoglou S."/>
            <person name="Begun D."/>
            <person name="Bhutkar A."/>
            <person name="Blanco E."/>
            <person name="Bosak S.A."/>
            <person name="Bradley R.K."/>
            <person name="Brand A.D."/>
            <person name="Brent M.R."/>
            <person name="Brooks A.N."/>
            <person name="Brown R.H."/>
            <person name="Butlin R.K."/>
            <person name="Caggese C."/>
            <person name="Calvi B.R."/>
            <person name="Bernardo de Carvalho A."/>
            <person name="Caspi A."/>
            <person name="Castrezana S."/>
            <person name="Celniker S.E."/>
            <person name="Chang J.L."/>
            <person name="Chapple C."/>
            <person name="Chatterji S."/>
            <person name="Chinwalla A."/>
            <person name="Civetta A."/>
            <person name="Clifton S.W."/>
            <person name="Comeron J.M."/>
            <person name="Costello J.C."/>
            <person name="Coyne J.A."/>
            <person name="Daub J."/>
            <person name="David R.G."/>
            <person name="Delcher A.L."/>
            <person name="Delehaunty K."/>
            <person name="Do C.B."/>
            <person name="Ebling H."/>
            <person name="Edwards K."/>
            <person name="Eickbush T."/>
            <person name="Evans J.D."/>
            <person name="Filipski A."/>
            <person name="Findeiss S."/>
            <person name="Freyhult E."/>
            <person name="Fulton L."/>
            <person name="Fulton R."/>
            <person name="Garcia A.C."/>
            <person name="Gardiner A."/>
            <person name="Garfield D.A."/>
            <person name="Garvin B.E."/>
            <person name="Gibson G."/>
            <person name="Gilbert D."/>
            <person name="Gnerre S."/>
            <person name="Godfrey J."/>
            <person name="Good R."/>
            <person name="Gotea V."/>
            <person name="Gravely B."/>
            <person name="Greenberg A.J."/>
            <person name="Griffiths-Jones S."/>
            <person name="Gross S."/>
            <person name="Guigo R."/>
            <person name="Gustafson E.A."/>
            <person name="Haerty W."/>
            <person name="Hahn M.W."/>
            <person name="Halligan D.L."/>
            <person name="Halpern A.L."/>
            <person name="Halter G.M."/>
            <person name="Han M.V."/>
            <person name="Heger A."/>
            <person name="Hillier L."/>
            <person name="Hinrichs A.S."/>
            <person name="Holmes I."/>
            <person name="Hoskins R.A."/>
            <person name="Hubisz M.J."/>
            <person name="Hultmark D."/>
            <person name="Huntley M.A."/>
            <person name="Jaffe D.B."/>
            <person name="Jagadeeshan S."/>
            <person name="Jeck W.R."/>
            <person name="Johnson J."/>
            <person name="Jones C.D."/>
            <person name="Jordan W.C."/>
            <person name="Karpen G.H."/>
            <person name="Kataoka E."/>
            <person name="Keightley P.D."/>
            <person name="Kheradpour P."/>
            <person name="Kirkness E.F."/>
            <person name="Koerich L.B."/>
            <person name="Kristiansen K."/>
            <person name="Kudrna D."/>
            <person name="Kulathinal R.J."/>
            <person name="Kumar S."/>
            <person name="Kwok R."/>
            <person name="Lander E."/>
            <person name="Langley C.H."/>
            <person name="Lapoint R."/>
            <person name="Lazzaro B.P."/>
            <person name="Lee S.J."/>
            <person name="Levesque L."/>
            <person name="Li R."/>
            <person name="Lin C.F."/>
            <person name="Lin M.F."/>
            <person name="Lindblad-Toh K."/>
            <person name="Llopart A."/>
            <person name="Long M."/>
            <person name="Low L."/>
            <person name="Lozovsky E."/>
            <person name="Lu J."/>
            <person name="Luo M."/>
            <person name="Machado C.A."/>
            <person name="Makalowski W."/>
            <person name="Marzo M."/>
            <person name="Matsuda M."/>
            <person name="Matzkin L."/>
            <person name="McAllister B."/>
            <person name="McBride C.S."/>
            <person name="McKernan B."/>
            <person name="McKernan K."/>
            <person name="Mendez-Lago M."/>
            <person name="Minx P."/>
            <person name="Mollenhauer M.U."/>
            <person name="Montooth K."/>
            <person name="Mount S.M."/>
            <person name="Mu X."/>
            <person name="Myers E."/>
            <person name="Negre B."/>
            <person name="Newfeld S."/>
            <person name="Nielsen R."/>
            <person name="Noor M.A."/>
            <person name="O'Grady P."/>
            <person name="Pachter L."/>
            <person name="Papaceit M."/>
            <person name="Parisi M.J."/>
            <person name="Parisi M."/>
            <person name="Parts L."/>
            <person name="Pedersen J.S."/>
            <person name="Pesole G."/>
            <person name="Phillippy A.M."/>
            <person name="Ponting C.P."/>
            <person name="Pop M."/>
            <person name="Porcelli D."/>
            <person name="Powell J.R."/>
            <person name="Prohaska S."/>
            <person name="Pruitt K."/>
            <person name="Puig M."/>
            <person name="Quesneville H."/>
            <person name="Ram K.R."/>
            <person name="Rand D."/>
            <person name="Rasmussen M.D."/>
            <person name="Reed L.K."/>
            <person name="Reenan R."/>
            <person name="Reily A."/>
            <person name="Remington K.A."/>
            <person name="Rieger T.T."/>
            <person name="Ritchie M.G."/>
            <person name="Robin C."/>
            <person name="Rogers Y.H."/>
            <person name="Rohde C."/>
            <person name="Rozas J."/>
            <person name="Rubenfield M.J."/>
            <person name="Ruiz A."/>
            <person name="Russo S."/>
            <person name="Salzberg S.L."/>
            <person name="Sanchez-Gracia A."/>
            <person name="Saranga D.J."/>
            <person name="Sato H."/>
            <person name="Schaeffer S.W."/>
            <person name="Schatz M.C."/>
            <person name="Schlenke T."/>
            <person name="Schwartz R."/>
            <person name="Segarra C."/>
            <person name="Singh R.S."/>
            <person name="Sirot L."/>
            <person name="Sirota M."/>
            <person name="Sisneros N.B."/>
            <person name="Smith C.D."/>
            <person name="Smith T.F."/>
            <person name="Spieth J."/>
            <person name="Stage D.E."/>
            <person name="Stark A."/>
            <person name="Stephan W."/>
            <person name="Strausberg R.L."/>
            <person name="Strempel S."/>
            <person name="Sturgill D."/>
            <person name="Sutton G."/>
            <person name="Sutton G.G."/>
            <person name="Tao W."/>
            <person name="Teichmann S."/>
            <person name="Tobari Y.N."/>
            <person name="Tomimura Y."/>
            <person name="Tsolas J.M."/>
            <person name="Valente V.L."/>
            <person name="Venter E."/>
            <person name="Venter J.C."/>
            <person name="Vicario S."/>
            <person name="Vieira F.G."/>
            <person name="Vilella A.J."/>
            <person name="Villasante A."/>
            <person name="Walenz B."/>
            <person name="Wang J."/>
            <person name="Wasserman M."/>
            <person name="Watts T."/>
            <person name="Wilson D."/>
            <person name="Wilson R.K."/>
            <person name="Wing R.A."/>
            <person name="Wolfner M.F."/>
            <person name="Wong A."/>
            <person name="Wong G.K."/>
            <person name="Wu C.I."/>
            <person name="Wu G."/>
            <person name="Yamamoto D."/>
            <person name="Yang H.P."/>
            <person name="Yang S.P."/>
            <person name="Yorke J.A."/>
            <person name="Yoshida K."/>
            <person name="Zdobnov E."/>
            <person name="Zhang P."/>
            <person name="Zhang Y."/>
            <person name="Zimin A.V."/>
            <person name="Baldwin J."/>
            <person name="Abdouelleil A."/>
            <person name="Abdulkadir J."/>
            <person name="Abebe A."/>
            <person name="Abera B."/>
            <person name="Abreu J."/>
            <person name="Acer S.C."/>
            <person name="Aftuck L."/>
            <person name="Alexander A."/>
            <person name="An P."/>
            <person name="Anderson E."/>
            <person name="Anderson S."/>
            <person name="Arachi H."/>
            <person name="Azer M."/>
            <person name="Bachantsang P."/>
            <person name="Barry A."/>
            <person name="Bayul T."/>
            <person name="Berlin A."/>
            <person name="Bessette D."/>
            <person name="Bloom T."/>
            <person name="Blye J."/>
            <person name="Boguslavskiy L."/>
            <person name="Bonnet C."/>
            <person name="Boukhgalter B."/>
            <person name="Bourzgui I."/>
            <person name="Brown A."/>
            <person name="Cahill P."/>
            <person name="Channer S."/>
            <person name="Cheshatsang Y."/>
            <person name="Chuda L."/>
            <person name="Citroen M."/>
            <person name="Collymore A."/>
            <person name="Cooke P."/>
            <person name="Costello M."/>
            <person name="D'Aco K."/>
            <person name="Daza R."/>
            <person name="De Haan G."/>
            <person name="DeGray S."/>
            <person name="DeMaso C."/>
            <person name="Dhargay N."/>
            <person name="Dooley K."/>
            <person name="Dooley E."/>
            <person name="Doricent M."/>
            <person name="Dorje P."/>
            <person name="Dorjee K."/>
            <person name="Dupes A."/>
            <person name="Elong R."/>
            <person name="Falk J."/>
            <person name="Farina A."/>
            <person name="Faro S."/>
            <person name="Ferguson D."/>
            <person name="Fisher S."/>
            <person name="Foley C.D."/>
            <person name="Franke A."/>
            <person name="Friedrich D."/>
            <person name="Gadbois L."/>
            <person name="Gearin G."/>
            <person name="Gearin C.R."/>
            <person name="Giannoukos G."/>
            <person name="Goode T."/>
            <person name="Graham J."/>
            <person name="Grandbois E."/>
            <person name="Grewal S."/>
            <person name="Gyaltsen K."/>
            <person name="Hafez N."/>
            <person name="Hagos B."/>
            <person name="Hall J."/>
            <person name="Henson C."/>
            <person name="Hollinger A."/>
            <person name="Honan T."/>
            <person name="Huard M.D."/>
            <person name="Hughes L."/>
            <person name="Hurhula B."/>
            <person name="Husby M.E."/>
            <person name="Kamat A."/>
            <person name="Kanga B."/>
            <person name="Kashin S."/>
            <person name="Khazanovich D."/>
            <person name="Kisner P."/>
            <person name="Lance K."/>
            <person name="Lara M."/>
            <person name="Lee W."/>
            <person name="Lennon N."/>
            <person name="Letendre F."/>
            <person name="LeVine R."/>
            <person name="Lipovsky A."/>
            <person name="Liu X."/>
            <person name="Liu J."/>
            <person name="Liu S."/>
            <person name="Lokyitsang T."/>
            <person name="Lokyitsang Y."/>
            <person name="Lubonja R."/>
            <person name="Lui A."/>
            <person name="MacDonald P."/>
            <person name="Magnisalis V."/>
            <person name="Maru K."/>
            <person name="Matthews C."/>
            <person name="McCusker W."/>
            <person name="McDonough S."/>
            <person name="Mehta T."/>
            <person name="Meldrim J."/>
            <person name="Meneus L."/>
            <person name="Mihai O."/>
            <person name="Mihalev A."/>
            <person name="Mihova T."/>
            <person name="Mittelman R."/>
            <person name="Mlenga V."/>
            <person name="Montmayeur A."/>
            <person name="Mulrain L."/>
            <person name="Navidi A."/>
            <person name="Naylor J."/>
            <person name="Negash T."/>
            <person name="Nguyen T."/>
            <person name="Nguyen N."/>
            <person name="Nicol R."/>
            <person name="Norbu C."/>
            <person name="Norbu N."/>
            <person name="Novod N."/>
            <person name="O'Neill B."/>
            <person name="Osman S."/>
            <person name="Markiewicz E."/>
            <person name="Oyono O.L."/>
            <person name="Patti C."/>
            <person name="Phunkhang P."/>
            <person name="Pierre F."/>
            <person name="Priest M."/>
            <person name="Raghuraman S."/>
            <person name="Rege F."/>
            <person name="Reyes R."/>
            <person name="Rise C."/>
            <person name="Rogov P."/>
            <person name="Ross K."/>
            <person name="Ryan E."/>
            <person name="Settipalli S."/>
            <person name="Shea T."/>
            <person name="Sherpa N."/>
            <person name="Shi L."/>
            <person name="Shih D."/>
            <person name="Sparrow T."/>
            <person name="Spaulding J."/>
            <person name="Stalker J."/>
            <person name="Stange-Thomann N."/>
            <person name="Stavropoulos S."/>
            <person name="Stone C."/>
            <person name="Strader C."/>
            <person name="Tesfaye S."/>
            <person name="Thomson T."/>
            <person name="Thoulutsang Y."/>
            <person name="Thoulutsang D."/>
            <person name="Topham K."/>
            <person name="Topping I."/>
            <person name="Tsamla T."/>
            <person name="Vassiliev H."/>
            <person name="Vo A."/>
            <person name="Wangchuk T."/>
            <person name="Wangdi T."/>
            <person name="Weiand M."/>
            <person name="Wilkinson J."/>
            <person name="Wilson A."/>
            <person name="Yadav S."/>
            <person name="Young G."/>
            <person name="Yu Q."/>
            <person name="Zembek L."/>
            <person name="Zhong D."/>
            <person name="Zimmer A."/>
            <person name="Zwirko Z."/>
            <person name="Jaffe D.B."/>
            <person name="Alvarez P."/>
            <person name="Brockman W."/>
            <person name="Butler J."/>
            <person name="Chin C."/>
            <person name="Gnerre S."/>
            <person name="Grabherr M."/>
            <person name="Kleber M."/>
            <person name="Mauceli E."/>
            <person name="MacCallum I."/>
        </authorList>
    </citation>
    <scope>NUCLEOTIDE SEQUENCE [LARGE SCALE GENOMIC DNA]</scope>
    <source>
        <strain evidence="3">Tucson 14024-0371.13</strain>
    </source>
</reference>
<dbReference type="GeneID" id="6500847"/>
<feature type="chain" id="PRO_5006454351" description="Bomanin bicipital 3" evidence="1">
    <location>
        <begin position="21"/>
        <end position="106"/>
    </location>
</feature>
<evidence type="ECO:0000313" key="3">
    <source>
        <dbReference type="Proteomes" id="UP000007801"/>
    </source>
</evidence>
<dbReference type="OrthoDB" id="7880487at2759"/>
<proteinExistence type="predicted"/>
<name>B3LVL9_DROAN</name>
<dbReference type="FunCoup" id="B3LVL9">
    <property type="interactions" value="66"/>
</dbReference>
<evidence type="ECO:0008006" key="4">
    <source>
        <dbReference type="Google" id="ProtNLM"/>
    </source>
</evidence>
<dbReference type="Proteomes" id="UP000007801">
    <property type="component" value="Unassembled WGS sequence"/>
</dbReference>
<dbReference type="STRING" id="7217.B3LVL9"/>
<dbReference type="AlphaFoldDB" id="B3LVL9"/>
<sequence>MQCLTCVLFSMALIPALISGLPNPNPNPQPSTVVVNGVCLTCPNPHGDPVYLDGQEYRSFSSPNSNGNVVISRGGGEGYGGGRGTIYRRGGNTIVNGRCEHCNVDI</sequence>
<protein>
    <recommendedName>
        <fullName evidence="4">Bomanin bicipital 3</fullName>
    </recommendedName>
</protein>
<gene>
    <name evidence="2" type="primary">Dana\GF18068</name>
    <name evidence="2" type="synonym">dana_GLEANR_19328</name>
    <name evidence="2" type="ORF">GF18068</name>
</gene>
<evidence type="ECO:0000313" key="2">
    <source>
        <dbReference type="EMBL" id="EDV42589.2"/>
    </source>
</evidence>
<keyword evidence="1" id="KW-0732">Signal</keyword>
<dbReference type="EMBL" id="CH902617">
    <property type="protein sequence ID" value="EDV42589.2"/>
    <property type="molecule type" value="Genomic_DNA"/>
</dbReference>
<evidence type="ECO:0000256" key="1">
    <source>
        <dbReference type="SAM" id="SignalP"/>
    </source>
</evidence>
<accession>B3LVL9</accession>
<keyword evidence="3" id="KW-1185">Reference proteome</keyword>
<organism evidence="2 3">
    <name type="scientific">Drosophila ananassae</name>
    <name type="common">Fruit fly</name>
    <dbReference type="NCBI Taxonomy" id="7217"/>
    <lineage>
        <taxon>Eukaryota</taxon>
        <taxon>Metazoa</taxon>
        <taxon>Ecdysozoa</taxon>
        <taxon>Arthropoda</taxon>
        <taxon>Hexapoda</taxon>
        <taxon>Insecta</taxon>
        <taxon>Pterygota</taxon>
        <taxon>Neoptera</taxon>
        <taxon>Endopterygota</taxon>
        <taxon>Diptera</taxon>
        <taxon>Brachycera</taxon>
        <taxon>Muscomorpha</taxon>
        <taxon>Ephydroidea</taxon>
        <taxon>Drosophilidae</taxon>
        <taxon>Drosophila</taxon>
        <taxon>Sophophora</taxon>
    </lineage>
</organism>
<dbReference type="KEGG" id="dan:6500847"/>
<dbReference type="CTD" id="50055"/>
<dbReference type="HOGENOM" id="CLU_1572247_0_0_1"/>
<dbReference type="InParanoid" id="B3LVL9"/>